<feature type="non-terminal residue" evidence="1">
    <location>
        <position position="1"/>
    </location>
</feature>
<gene>
    <name evidence="1" type="ORF">VCHENC02_2213B</name>
</gene>
<accession>A0A454D0M2</accession>
<dbReference type="EMBL" id="AJSR01000840">
    <property type="protein sequence ID" value="EKM32205.1"/>
    <property type="molecule type" value="Genomic_DNA"/>
</dbReference>
<comment type="caution">
    <text evidence="1">The sequence shown here is derived from an EMBL/GenBank/DDBJ whole genome shotgun (WGS) entry which is preliminary data.</text>
</comment>
<evidence type="ECO:0000313" key="2">
    <source>
        <dbReference type="Proteomes" id="UP000008367"/>
    </source>
</evidence>
<sequence length="21" mass="2431">GEHDIEVQRVVNDRALLLLQI</sequence>
<dbReference type="Proteomes" id="UP000008367">
    <property type="component" value="Unassembled WGS sequence"/>
</dbReference>
<evidence type="ECO:0000313" key="1">
    <source>
        <dbReference type="EMBL" id="EKM32205.1"/>
    </source>
</evidence>
<protein>
    <submittedName>
        <fullName evidence="1">Uncharacterized protein</fullName>
    </submittedName>
</protein>
<dbReference type="AlphaFoldDB" id="A0A454D0M2"/>
<reference evidence="1 2" key="1">
    <citation type="submission" date="2012-10" db="EMBL/GenBank/DDBJ databases">
        <title>Genome sequence of Vibrio Cholerae HENC-02.</title>
        <authorList>
            <person name="Eppinger M."/>
            <person name="Hasan N.A."/>
            <person name="Sengamalay N."/>
            <person name="Hine E."/>
            <person name="Su Q."/>
            <person name="Daugherty S.C."/>
            <person name="Young S."/>
            <person name="Sadzewicz L."/>
            <person name="Tallon L."/>
            <person name="Cebula T.A."/>
            <person name="Ravel J."/>
            <person name="Colwell R.R."/>
        </authorList>
    </citation>
    <scope>NUCLEOTIDE SEQUENCE [LARGE SCALE GENOMIC DNA]</scope>
    <source>
        <strain evidence="1 2">HENC-02</strain>
    </source>
</reference>
<name>A0A454D0M2_VIBHA</name>
<organism evidence="1 2">
    <name type="scientific">Vibrio harveyi</name>
    <name type="common">Beneckea harveyi</name>
    <dbReference type="NCBI Taxonomy" id="669"/>
    <lineage>
        <taxon>Bacteria</taxon>
        <taxon>Pseudomonadati</taxon>
        <taxon>Pseudomonadota</taxon>
        <taxon>Gammaproteobacteria</taxon>
        <taxon>Vibrionales</taxon>
        <taxon>Vibrionaceae</taxon>
        <taxon>Vibrio</taxon>
    </lineage>
</organism>
<proteinExistence type="predicted"/>